<sequence length="98" mass="10834">MTEKFTPYDSAEFLKTEEDIADYFEAALELAQEEDDPAFLLKAIGIIAKARNMSQLARDSGISREGLYKSLSNEGNPSFFTVMKVVKALGLRLHAGTT</sequence>
<dbReference type="GO" id="GO:0003677">
    <property type="term" value="F:DNA binding"/>
    <property type="evidence" value="ECO:0007669"/>
    <property type="project" value="InterPro"/>
</dbReference>
<organism evidence="1 2">
    <name type="scientific">Candidatus Methylumidiphilus alinenensis</name>
    <dbReference type="NCBI Taxonomy" id="2202197"/>
    <lineage>
        <taxon>Bacteria</taxon>
        <taxon>Pseudomonadati</taxon>
        <taxon>Pseudomonadota</taxon>
        <taxon>Gammaproteobacteria</taxon>
        <taxon>Methylococcales</taxon>
        <taxon>Candidatus Methylumidiphilus</taxon>
    </lineage>
</organism>
<proteinExistence type="predicted"/>
<protein>
    <submittedName>
        <fullName evidence="1">Putative addiction module antidote protein</fullName>
    </submittedName>
</protein>
<dbReference type="PANTHER" id="PTHR40275">
    <property type="entry name" value="SSL7038 PROTEIN"/>
    <property type="match status" value="1"/>
</dbReference>
<name>A0A2W4RKL8_9GAMM</name>
<dbReference type="InterPro" id="IPR001387">
    <property type="entry name" value="Cro/C1-type_HTH"/>
</dbReference>
<dbReference type="PANTHER" id="PTHR40275:SF1">
    <property type="entry name" value="SSL7038 PROTEIN"/>
    <property type="match status" value="1"/>
</dbReference>
<gene>
    <name evidence="1" type="ORF">DM484_04145</name>
</gene>
<accession>A0A2W4RKL8</accession>
<dbReference type="InterPro" id="IPR010982">
    <property type="entry name" value="Lambda_DNA-bd_dom_sf"/>
</dbReference>
<dbReference type="InterPro" id="IPR014057">
    <property type="entry name" value="HI1420"/>
</dbReference>
<dbReference type="Gene3D" id="1.10.260.40">
    <property type="entry name" value="lambda repressor-like DNA-binding domains"/>
    <property type="match status" value="1"/>
</dbReference>
<evidence type="ECO:0000313" key="1">
    <source>
        <dbReference type="EMBL" id="PZN83553.1"/>
    </source>
</evidence>
<dbReference type="Proteomes" id="UP000249396">
    <property type="component" value="Unassembled WGS sequence"/>
</dbReference>
<comment type="caution">
    <text evidence="1">The sequence shown here is derived from an EMBL/GenBank/DDBJ whole genome shotgun (WGS) entry which is preliminary data.</text>
</comment>
<reference evidence="1 2" key="1">
    <citation type="journal article" date="2018" name="Aquat. Microb. Ecol.">
        <title>Gammaproteobacterial methanotrophs dominate.</title>
        <authorList>
            <person name="Rissanen A.J."/>
            <person name="Saarenheimo J."/>
            <person name="Tiirola M."/>
            <person name="Peura S."/>
            <person name="Aalto S.L."/>
            <person name="Karvinen A."/>
            <person name="Nykanen H."/>
        </authorList>
    </citation>
    <scope>NUCLEOTIDE SEQUENCE [LARGE SCALE GENOMIC DNA]</scope>
    <source>
        <strain evidence="1">AMbin10</strain>
    </source>
</reference>
<dbReference type="EMBL" id="QJPH01000184">
    <property type="protein sequence ID" value="PZN83553.1"/>
    <property type="molecule type" value="Genomic_DNA"/>
</dbReference>
<dbReference type="AlphaFoldDB" id="A0A2W4RKL8"/>
<evidence type="ECO:0000313" key="2">
    <source>
        <dbReference type="Proteomes" id="UP000249396"/>
    </source>
</evidence>
<dbReference type="CDD" id="cd00093">
    <property type="entry name" value="HTH_XRE"/>
    <property type="match status" value="1"/>
</dbReference>
<dbReference type="Pfam" id="PF21716">
    <property type="entry name" value="dnstrm_HI1420"/>
    <property type="match status" value="1"/>
</dbReference>
<dbReference type="NCBIfam" id="TIGR02684">
    <property type="entry name" value="dnstrm_HI1420"/>
    <property type="match status" value="1"/>
</dbReference>
<dbReference type="SUPFAM" id="SSF47413">
    <property type="entry name" value="lambda repressor-like DNA-binding domains"/>
    <property type="match status" value="1"/>
</dbReference>